<proteinExistence type="predicted"/>
<dbReference type="InterPro" id="IPR001647">
    <property type="entry name" value="HTH_TetR"/>
</dbReference>
<evidence type="ECO:0000259" key="6">
    <source>
        <dbReference type="PROSITE" id="PS50977"/>
    </source>
</evidence>
<dbReference type="SUPFAM" id="SSF46689">
    <property type="entry name" value="Homeodomain-like"/>
    <property type="match status" value="1"/>
</dbReference>
<organism evidence="7 8">
    <name type="scientific">Phycicoccus flavus</name>
    <dbReference type="NCBI Taxonomy" id="2502783"/>
    <lineage>
        <taxon>Bacteria</taxon>
        <taxon>Bacillati</taxon>
        <taxon>Actinomycetota</taxon>
        <taxon>Actinomycetes</taxon>
        <taxon>Micrococcales</taxon>
        <taxon>Intrasporangiaceae</taxon>
        <taxon>Phycicoccus</taxon>
    </lineage>
</organism>
<dbReference type="Pfam" id="PF17926">
    <property type="entry name" value="TetR_C_21"/>
    <property type="match status" value="1"/>
</dbReference>
<dbReference type="SUPFAM" id="SSF48498">
    <property type="entry name" value="Tetracyclin repressor-like, C-terminal domain"/>
    <property type="match status" value="1"/>
</dbReference>
<evidence type="ECO:0000313" key="8">
    <source>
        <dbReference type="Proteomes" id="UP000287866"/>
    </source>
</evidence>
<keyword evidence="2 4" id="KW-0238">DNA-binding</keyword>
<dbReference type="PROSITE" id="PS50977">
    <property type="entry name" value="HTH_TETR_2"/>
    <property type="match status" value="1"/>
</dbReference>
<feature type="DNA-binding region" description="H-T-H motif" evidence="4">
    <location>
        <begin position="52"/>
        <end position="71"/>
    </location>
</feature>
<name>A0A8T6R2C1_9MICO</name>
<dbReference type="PRINTS" id="PR00455">
    <property type="entry name" value="HTHTETR"/>
</dbReference>
<feature type="domain" description="HTH tetR-type" evidence="6">
    <location>
        <begin position="29"/>
        <end position="89"/>
    </location>
</feature>
<dbReference type="AlphaFoldDB" id="A0A8T6R2C1"/>
<evidence type="ECO:0000256" key="2">
    <source>
        <dbReference type="ARBA" id="ARBA00023125"/>
    </source>
</evidence>
<accession>A0A8T6R2C1</accession>
<evidence type="ECO:0000256" key="1">
    <source>
        <dbReference type="ARBA" id="ARBA00023015"/>
    </source>
</evidence>
<dbReference type="InterPro" id="IPR009057">
    <property type="entry name" value="Homeodomain-like_sf"/>
</dbReference>
<comment type="caution">
    <text evidence="7">The sequence shown here is derived from an EMBL/GenBank/DDBJ whole genome shotgun (WGS) entry which is preliminary data.</text>
</comment>
<reference evidence="7" key="1">
    <citation type="submission" date="2020-03" db="EMBL/GenBank/DDBJ databases">
        <title>Phycicoccus flavus sp. nov., a novel endophytic actinobacterium isolated from branch of Kandelia candel.</title>
        <authorList>
            <person name="Tuo L."/>
        </authorList>
    </citation>
    <scope>NUCLEOTIDE SEQUENCE</scope>
    <source>
        <strain evidence="7">CMS6Z-2</strain>
    </source>
</reference>
<evidence type="ECO:0000256" key="3">
    <source>
        <dbReference type="ARBA" id="ARBA00023163"/>
    </source>
</evidence>
<keyword evidence="1" id="KW-0805">Transcription regulation</keyword>
<keyword evidence="8" id="KW-1185">Reference proteome</keyword>
<gene>
    <name evidence="7" type="ORF">EPD83_008685</name>
</gene>
<dbReference type="PANTHER" id="PTHR30055:SF234">
    <property type="entry name" value="HTH-TYPE TRANSCRIPTIONAL REGULATOR BETI"/>
    <property type="match status" value="1"/>
</dbReference>
<dbReference type="InterPro" id="IPR050109">
    <property type="entry name" value="HTH-type_TetR-like_transc_reg"/>
</dbReference>
<evidence type="ECO:0000256" key="4">
    <source>
        <dbReference type="PROSITE-ProRule" id="PRU00335"/>
    </source>
</evidence>
<dbReference type="Proteomes" id="UP000287866">
    <property type="component" value="Unassembled WGS sequence"/>
</dbReference>
<dbReference type="InterPro" id="IPR036271">
    <property type="entry name" value="Tet_transcr_reg_TetR-rel_C_sf"/>
</dbReference>
<evidence type="ECO:0000256" key="5">
    <source>
        <dbReference type="SAM" id="MobiDB-lite"/>
    </source>
</evidence>
<protein>
    <submittedName>
        <fullName evidence="7">TetR/AcrR family transcriptional regulator</fullName>
    </submittedName>
</protein>
<dbReference type="Pfam" id="PF00440">
    <property type="entry name" value="TetR_N"/>
    <property type="match status" value="1"/>
</dbReference>
<keyword evidence="3" id="KW-0804">Transcription</keyword>
<dbReference type="GO" id="GO:0003700">
    <property type="term" value="F:DNA-binding transcription factor activity"/>
    <property type="evidence" value="ECO:0007669"/>
    <property type="project" value="TreeGrafter"/>
</dbReference>
<dbReference type="PANTHER" id="PTHR30055">
    <property type="entry name" value="HTH-TYPE TRANSCRIPTIONAL REGULATOR RUTR"/>
    <property type="match status" value="1"/>
</dbReference>
<feature type="region of interest" description="Disordered" evidence="5">
    <location>
        <begin position="1"/>
        <end position="30"/>
    </location>
</feature>
<feature type="compositionally biased region" description="Basic and acidic residues" evidence="5">
    <location>
        <begin position="7"/>
        <end position="30"/>
    </location>
</feature>
<dbReference type="InterPro" id="IPR041467">
    <property type="entry name" value="Sco4008_C"/>
</dbReference>
<dbReference type="Gene3D" id="1.10.357.10">
    <property type="entry name" value="Tetracycline Repressor, domain 2"/>
    <property type="match status" value="1"/>
</dbReference>
<sequence length="216" mass="23536">MTESEPAPDRTAGRAESHEPVRTRRRDPERTRQALLAAALAEFAEKGLAGARVDVIAERAGVNKQLISYHFGGKQGLYDALLTRWQEQDDAITDPSVPLSEVAVAYLRAACADPERVRFSVREALDGDPARVEHDPDAPEVAHVRARQDAGEVTDLLDPAFVLMLLQGVVMSGTVFPVETVRLVGLHPGSPEHEAFVAEQLRRLVTLLGPGSRHPS</sequence>
<dbReference type="RefSeq" id="WP_164896814.1">
    <property type="nucleotide sequence ID" value="NZ_SAYU02000023.1"/>
</dbReference>
<evidence type="ECO:0000313" key="7">
    <source>
        <dbReference type="EMBL" id="NHA68127.1"/>
    </source>
</evidence>
<dbReference type="EMBL" id="SAYU02000023">
    <property type="protein sequence ID" value="NHA68127.1"/>
    <property type="molecule type" value="Genomic_DNA"/>
</dbReference>
<dbReference type="GO" id="GO:0000976">
    <property type="term" value="F:transcription cis-regulatory region binding"/>
    <property type="evidence" value="ECO:0007669"/>
    <property type="project" value="TreeGrafter"/>
</dbReference>